<proteinExistence type="predicted"/>
<gene>
    <name evidence="2" type="ORF">ENL07_05835</name>
</gene>
<protein>
    <recommendedName>
        <fullName evidence="1">Restriction endonuclease type II NotI domain-containing protein</fullName>
    </recommendedName>
</protein>
<dbReference type="Proteomes" id="UP000886058">
    <property type="component" value="Unassembled WGS sequence"/>
</dbReference>
<comment type="caution">
    <text evidence="2">The sequence shown here is derived from an EMBL/GenBank/DDBJ whole genome shotgun (WGS) entry which is preliminary data.</text>
</comment>
<feature type="non-terminal residue" evidence="2">
    <location>
        <position position="120"/>
    </location>
</feature>
<dbReference type="EMBL" id="DRSQ01000121">
    <property type="protein sequence ID" value="HHE32147.1"/>
    <property type="molecule type" value="Genomic_DNA"/>
</dbReference>
<evidence type="ECO:0000313" key="2">
    <source>
        <dbReference type="EMBL" id="HHE32147.1"/>
    </source>
</evidence>
<accession>A0A7C5HSI1</accession>
<sequence length="120" mass="13577">MKTYQHPLAEVFGFITDDHSAKAQRYRSHRLCPFNNKVPNCTKDKAKNPLGVCSILQNEKPVITCPVRFREEWLITDDAASFFFGDNVRWSSLTEVRLNDANGKSAGNIDVVLVAYDEQG</sequence>
<name>A0A7C5HSI1_9CHLB</name>
<evidence type="ECO:0000259" key="1">
    <source>
        <dbReference type="Pfam" id="PF12183"/>
    </source>
</evidence>
<dbReference type="AlphaFoldDB" id="A0A7C5HSI1"/>
<organism evidence="2">
    <name type="scientific">Chlorobaculum parvum</name>
    <dbReference type="NCBI Taxonomy" id="274539"/>
    <lineage>
        <taxon>Bacteria</taxon>
        <taxon>Pseudomonadati</taxon>
        <taxon>Chlorobiota</taxon>
        <taxon>Chlorobiia</taxon>
        <taxon>Chlorobiales</taxon>
        <taxon>Chlorobiaceae</taxon>
        <taxon>Chlorobaculum</taxon>
    </lineage>
</organism>
<dbReference type="InterPro" id="IPR022009">
    <property type="entry name" value="Resctriction_endonuc_II_NotI"/>
</dbReference>
<reference evidence="2" key="1">
    <citation type="journal article" date="2020" name="mSystems">
        <title>Genome- and Community-Level Interaction Insights into Carbon Utilization and Element Cycling Functions of Hydrothermarchaeota in Hydrothermal Sediment.</title>
        <authorList>
            <person name="Zhou Z."/>
            <person name="Liu Y."/>
            <person name="Xu W."/>
            <person name="Pan J."/>
            <person name="Luo Z.H."/>
            <person name="Li M."/>
        </authorList>
    </citation>
    <scope>NUCLEOTIDE SEQUENCE [LARGE SCALE GENOMIC DNA]</scope>
    <source>
        <strain evidence="2">HyVt-633</strain>
    </source>
</reference>
<feature type="domain" description="Restriction endonuclease type II NotI" evidence="1">
    <location>
        <begin position="22"/>
        <end position="118"/>
    </location>
</feature>
<dbReference type="Pfam" id="PF12183">
    <property type="entry name" value="NotI"/>
    <property type="match status" value="1"/>
</dbReference>